<dbReference type="Gene3D" id="2.60.120.200">
    <property type="match status" value="1"/>
</dbReference>
<dbReference type="InterPro" id="IPR014895">
    <property type="entry name" value="Alginate_lyase_2"/>
</dbReference>
<accession>A0A9D5CI55</accession>
<evidence type="ECO:0000256" key="1">
    <source>
        <dbReference type="SAM" id="SignalP"/>
    </source>
</evidence>
<feature type="domain" description="Alginate lyase 2" evidence="2">
    <location>
        <begin position="44"/>
        <end position="217"/>
    </location>
</feature>
<keyword evidence="4" id="KW-1185">Reference proteome</keyword>
<evidence type="ECO:0000313" key="3">
    <source>
        <dbReference type="EMBL" id="KAJ0973304.1"/>
    </source>
</evidence>
<name>A0A9D5CI55_9LILI</name>
<evidence type="ECO:0000259" key="2">
    <source>
        <dbReference type="Pfam" id="PF08787"/>
    </source>
</evidence>
<dbReference type="AlphaFoldDB" id="A0A9D5CI55"/>
<dbReference type="SUPFAM" id="SSF49899">
    <property type="entry name" value="Concanavalin A-like lectins/glucanases"/>
    <property type="match status" value="1"/>
</dbReference>
<dbReference type="InterPro" id="IPR013320">
    <property type="entry name" value="ConA-like_dom_sf"/>
</dbReference>
<keyword evidence="1" id="KW-0732">Signal</keyword>
<feature type="chain" id="PRO_5038986547" description="Alginate lyase 2 domain-containing protein" evidence="1">
    <location>
        <begin position="26"/>
        <end position="222"/>
    </location>
</feature>
<dbReference type="PANTHER" id="PTHR33681">
    <property type="entry name" value="BINDING PROTEIN, PUTATIVE, EXPRESSED-RELATED"/>
    <property type="match status" value="1"/>
</dbReference>
<proteinExistence type="predicted"/>
<reference evidence="3" key="2">
    <citation type="journal article" date="2022" name="Hortic Res">
        <title>The genome of Dioscorea zingiberensis sheds light on the biosynthesis, origin and evolution of the medicinally important diosgenin saponins.</title>
        <authorList>
            <person name="Li Y."/>
            <person name="Tan C."/>
            <person name="Li Z."/>
            <person name="Guo J."/>
            <person name="Li S."/>
            <person name="Chen X."/>
            <person name="Wang C."/>
            <person name="Dai X."/>
            <person name="Yang H."/>
            <person name="Song W."/>
            <person name="Hou L."/>
            <person name="Xu J."/>
            <person name="Tong Z."/>
            <person name="Xu A."/>
            <person name="Yuan X."/>
            <person name="Wang W."/>
            <person name="Yang Q."/>
            <person name="Chen L."/>
            <person name="Sun Z."/>
            <person name="Wang K."/>
            <person name="Pan B."/>
            <person name="Chen J."/>
            <person name="Bao Y."/>
            <person name="Liu F."/>
            <person name="Qi X."/>
            <person name="Gang D.R."/>
            <person name="Wen J."/>
            <person name="Li J."/>
        </authorList>
    </citation>
    <scope>NUCLEOTIDE SEQUENCE</scope>
    <source>
        <strain evidence="3">Dzin_1.0</strain>
    </source>
</reference>
<dbReference type="OrthoDB" id="4221926at2759"/>
<protein>
    <recommendedName>
        <fullName evidence="2">Alginate lyase 2 domain-containing protein</fullName>
    </recommendedName>
</protein>
<reference evidence="3" key="1">
    <citation type="submission" date="2021-03" db="EMBL/GenBank/DDBJ databases">
        <authorList>
            <person name="Li Z."/>
            <person name="Yang C."/>
        </authorList>
    </citation>
    <scope>NUCLEOTIDE SEQUENCE</scope>
    <source>
        <strain evidence="3">Dzin_1.0</strain>
        <tissue evidence="3">Leaf</tissue>
    </source>
</reference>
<dbReference type="PANTHER" id="PTHR33681:SF4">
    <property type="entry name" value="OS12G0171100 PROTEIN"/>
    <property type="match status" value="1"/>
</dbReference>
<dbReference type="EMBL" id="JAGGNH010000005">
    <property type="protein sequence ID" value="KAJ0973304.1"/>
    <property type="molecule type" value="Genomic_DNA"/>
</dbReference>
<organism evidence="3 4">
    <name type="scientific">Dioscorea zingiberensis</name>
    <dbReference type="NCBI Taxonomy" id="325984"/>
    <lineage>
        <taxon>Eukaryota</taxon>
        <taxon>Viridiplantae</taxon>
        <taxon>Streptophyta</taxon>
        <taxon>Embryophyta</taxon>
        <taxon>Tracheophyta</taxon>
        <taxon>Spermatophyta</taxon>
        <taxon>Magnoliopsida</taxon>
        <taxon>Liliopsida</taxon>
        <taxon>Dioscoreales</taxon>
        <taxon>Dioscoreaceae</taxon>
        <taxon>Dioscorea</taxon>
    </lineage>
</organism>
<evidence type="ECO:0000313" key="4">
    <source>
        <dbReference type="Proteomes" id="UP001085076"/>
    </source>
</evidence>
<gene>
    <name evidence="3" type="ORF">J5N97_021263</name>
</gene>
<dbReference type="Pfam" id="PF08787">
    <property type="entry name" value="Alginate_lyase2"/>
    <property type="match status" value="1"/>
</dbReference>
<feature type="signal peptide" evidence="1">
    <location>
        <begin position="1"/>
        <end position="25"/>
    </location>
</feature>
<sequence length="222" mass="25287">MGSHFITFLSMFHLLLLAHVQRATSKSTKIDDPAQGFLTLSLNSSNFVIQSPYNLSVTDRYSFVDGIHKMWVLSSDEPHSPSSLTAPRTEIRIHGYDYNWGVWQFEGHAYVPSGTSGVSIMQVFGATTQATTLMLHVYNGALMYYNYKLIADEIYDKWFQLNVIHDVAASMVRVFIDRELKLNVSDHGGVLHYFKCGVYAQNHSSYFMESQWKGIKLMKLPN</sequence>
<comment type="caution">
    <text evidence="3">The sequence shown here is derived from an EMBL/GenBank/DDBJ whole genome shotgun (WGS) entry which is preliminary data.</text>
</comment>
<dbReference type="Proteomes" id="UP001085076">
    <property type="component" value="Miscellaneous, Linkage group lg05"/>
</dbReference>